<evidence type="ECO:0000313" key="1">
    <source>
        <dbReference type="EMBL" id="SSC66118.1"/>
    </source>
</evidence>
<dbReference type="AlphaFoldDB" id="A0A376AED0"/>
<evidence type="ECO:0000313" key="2">
    <source>
        <dbReference type="Proteomes" id="UP000254764"/>
    </source>
</evidence>
<gene>
    <name evidence="1" type="ORF">RHIZ70_1826</name>
</gene>
<reference evidence="2" key="1">
    <citation type="submission" date="2018-07" db="EMBL/GenBank/DDBJ databases">
        <authorList>
            <person name="Peiro R."/>
            <person name="Begona"/>
            <person name="Cbmso G."/>
            <person name="Lopez M."/>
            <person name="Gonzalez S."/>
        </authorList>
    </citation>
    <scope>NUCLEOTIDE SEQUENCE [LARGE SCALE GENOMIC DNA]</scope>
</reference>
<accession>A0A376AED0</accession>
<dbReference type="Proteomes" id="UP000254764">
    <property type="component" value="Unassembled WGS sequence"/>
</dbReference>
<organism evidence="1 2">
    <name type="scientific">Ciceribacter selenitireducens ATCC BAA-1503</name>
    <dbReference type="NCBI Taxonomy" id="1336235"/>
    <lineage>
        <taxon>Bacteria</taxon>
        <taxon>Pseudomonadati</taxon>
        <taxon>Pseudomonadota</taxon>
        <taxon>Alphaproteobacteria</taxon>
        <taxon>Hyphomicrobiales</taxon>
        <taxon>Rhizobiaceae</taxon>
        <taxon>Ciceribacter</taxon>
    </lineage>
</organism>
<keyword evidence="2" id="KW-1185">Reference proteome</keyword>
<sequence>MNHFGSTMSATLKADRSAAGFVASVPNSLLLTLIRGCRVL</sequence>
<name>A0A376AED0_9HYPH</name>
<protein>
    <submittedName>
        <fullName evidence="1">Uncharacterized protein</fullName>
    </submittedName>
</protein>
<proteinExistence type="predicted"/>
<dbReference type="EMBL" id="UEYP01000022">
    <property type="protein sequence ID" value="SSC66118.1"/>
    <property type="molecule type" value="Genomic_DNA"/>
</dbReference>